<dbReference type="KEGG" id="gey:QMQ05_03445"/>
<dbReference type="EMBL" id="CP125942">
    <property type="protein sequence ID" value="XAO46601.1"/>
    <property type="molecule type" value="Genomic_DNA"/>
</dbReference>
<evidence type="ECO:0000313" key="2">
    <source>
        <dbReference type="EMBL" id="XAO46601.1"/>
    </source>
</evidence>
<feature type="chain" id="PRO_5043436645" description="Tat pathway signal sequence domain protein" evidence="1">
    <location>
        <begin position="31"/>
        <end position="215"/>
    </location>
</feature>
<keyword evidence="3" id="KW-1185">Reference proteome</keyword>
<dbReference type="RefSeq" id="WP_345473034.1">
    <property type="nucleotide sequence ID" value="NZ_CP125942.1"/>
</dbReference>
<dbReference type="Proteomes" id="UP001486888">
    <property type="component" value="Chromosome"/>
</dbReference>
<evidence type="ECO:0008006" key="4">
    <source>
        <dbReference type="Google" id="ProtNLM"/>
    </source>
</evidence>
<protein>
    <recommendedName>
        <fullName evidence="4">Tat pathway signal sequence domain protein</fullName>
    </recommendedName>
</protein>
<proteinExistence type="predicted"/>
<reference evidence="2 3" key="1">
    <citation type="submission" date="2023-05" db="EMBL/GenBank/DDBJ databases">
        <title>Glutamicibacter sp. B1, complete genome.</title>
        <authorList>
            <person name="Long Y.H."/>
            <person name="Fang T."/>
            <person name="Li X.Y."/>
        </authorList>
    </citation>
    <scope>NUCLEOTIDE SEQUENCE [LARGE SCALE GENOMIC DNA]</scope>
    <source>
        <strain evidence="2 3">B1</strain>
    </source>
</reference>
<keyword evidence="1" id="KW-0732">Signal</keyword>
<dbReference type="AlphaFoldDB" id="A0AAU6WF44"/>
<evidence type="ECO:0000256" key="1">
    <source>
        <dbReference type="SAM" id="SignalP"/>
    </source>
</evidence>
<feature type="signal peptide" evidence="1">
    <location>
        <begin position="1"/>
        <end position="30"/>
    </location>
</feature>
<sequence>MKKSKRRIAAFISAVSLASGAAMVATPALAAGDELISGGIVGTPAAISCGGFAGSYYTVTNISKVKKVTHASKYYNGTSSNAKATYSSEKQLTLTAGLTYSVGASTGATVDFKAVAAKLEANTRLDLAASGSKTSGSTLSISATIKPKKYLVVAAGNTQVTGKWKKNYCASGNSGVVVKASGTGKSHTIRETAAVQCDLSQPSGSLAGLAKSRYC</sequence>
<name>A0AAU6WF44_9MICC</name>
<gene>
    <name evidence="2" type="ORF">QMQ05_03445</name>
</gene>
<evidence type="ECO:0000313" key="3">
    <source>
        <dbReference type="Proteomes" id="UP001486888"/>
    </source>
</evidence>
<organism evidence="2 3">
    <name type="scientific">Glutamicibacter ectropisis</name>
    <dbReference type="NCBI Taxonomy" id="3046593"/>
    <lineage>
        <taxon>Bacteria</taxon>
        <taxon>Bacillati</taxon>
        <taxon>Actinomycetota</taxon>
        <taxon>Actinomycetes</taxon>
        <taxon>Micrococcales</taxon>
        <taxon>Micrococcaceae</taxon>
        <taxon>Glutamicibacter</taxon>
    </lineage>
</organism>
<accession>A0AAU6WF44</accession>